<name>A0A8J6HP84_TENMO</name>
<reference evidence="1" key="1">
    <citation type="journal article" date="2020" name="J Insects Food Feed">
        <title>The yellow mealworm (Tenebrio molitor) genome: a resource for the emerging insects as food and feed industry.</title>
        <authorList>
            <person name="Eriksson T."/>
            <person name="Andere A."/>
            <person name="Kelstrup H."/>
            <person name="Emery V."/>
            <person name="Picard C."/>
        </authorList>
    </citation>
    <scope>NUCLEOTIDE SEQUENCE</scope>
    <source>
        <strain evidence="1">Stoneville</strain>
        <tissue evidence="1">Whole head</tissue>
    </source>
</reference>
<comment type="caution">
    <text evidence="1">The sequence shown here is derived from an EMBL/GenBank/DDBJ whole genome shotgun (WGS) entry which is preliminary data.</text>
</comment>
<gene>
    <name evidence="1" type="ORF">GEV33_000421</name>
</gene>
<reference evidence="1" key="2">
    <citation type="submission" date="2021-08" db="EMBL/GenBank/DDBJ databases">
        <authorList>
            <person name="Eriksson T."/>
        </authorList>
    </citation>
    <scope>NUCLEOTIDE SEQUENCE</scope>
    <source>
        <strain evidence="1">Stoneville</strain>
        <tissue evidence="1">Whole head</tissue>
    </source>
</reference>
<dbReference type="EMBL" id="JABDTM020002693">
    <property type="protein sequence ID" value="KAH0822370.1"/>
    <property type="molecule type" value="Genomic_DNA"/>
</dbReference>
<dbReference type="Proteomes" id="UP000719412">
    <property type="component" value="Unassembled WGS sequence"/>
</dbReference>
<protein>
    <submittedName>
        <fullName evidence="1">Uncharacterized protein</fullName>
    </submittedName>
</protein>
<accession>A0A8J6HP84</accession>
<evidence type="ECO:0000313" key="2">
    <source>
        <dbReference type="Proteomes" id="UP000719412"/>
    </source>
</evidence>
<keyword evidence="2" id="KW-1185">Reference proteome</keyword>
<sequence length="466" mass="54719">MNTLPHVTTADSRTFVTTTTKSIRRLRSIFIRTKEFCSRDHISGIKYMICQKSSSEELHQLKKLYFKKFKTFGSPAACMWFLKHEPQSLQENYDEFLSGFVDVRGNNPKRLWRLIKKHCYLDLDKRTVEFCKLKLGEEGYGHKVKLVRALSMLSNPASHMEFMERYVPTSDKVDLSDDDVKDFYTIQSKLVGLLNLVQSPATVLPLTLQFCKGDYLRSALNPLYSCMCRLAENDTKPFVDKLNESKAISVKKHATSLSCVLYDTDTVLSCFKSTTIPSVMAALKYFTKNPSDRLWSLLETKICDVEKKDLQVFKWAVNTILPLEYRSRYVESVWQVLDKYESNEFKQILVTKIDKEAIRRFQPEFAYNILQGSIFKYEEANNFVANVLIHLKDNGKFSLLSKILREFKETRWNNKELQRDSRRKLNKFVLSLFETYMSEKERDKEFASELATLFKRKYRKVEYVRF</sequence>
<proteinExistence type="predicted"/>
<organism evidence="1 2">
    <name type="scientific">Tenebrio molitor</name>
    <name type="common">Yellow mealworm beetle</name>
    <dbReference type="NCBI Taxonomy" id="7067"/>
    <lineage>
        <taxon>Eukaryota</taxon>
        <taxon>Metazoa</taxon>
        <taxon>Ecdysozoa</taxon>
        <taxon>Arthropoda</taxon>
        <taxon>Hexapoda</taxon>
        <taxon>Insecta</taxon>
        <taxon>Pterygota</taxon>
        <taxon>Neoptera</taxon>
        <taxon>Endopterygota</taxon>
        <taxon>Coleoptera</taxon>
        <taxon>Polyphaga</taxon>
        <taxon>Cucujiformia</taxon>
        <taxon>Tenebrionidae</taxon>
        <taxon>Tenebrio</taxon>
    </lineage>
</organism>
<dbReference type="AlphaFoldDB" id="A0A8J6HP84"/>
<evidence type="ECO:0000313" key="1">
    <source>
        <dbReference type="EMBL" id="KAH0822370.1"/>
    </source>
</evidence>